<sequence>MAHSLRQWSWPRKYEGLHWRFLRMVTQDSLQQRNLHLHNAKIDYTSSRKSHLLVGYEVEEEIRLIPNVAYTFIMLYESYLVRKLTFSEFVKSPSFLYKHEKSTERGSSTSTGRQQQSTKCAKQQQPTSTKQQTSTSAKQQTSTSTKQTTNAEQKS</sequence>
<gene>
    <name evidence="1" type="ORF">DHETER_LOCUS1817</name>
</gene>
<accession>A0ACA9KHA2</accession>
<proteinExistence type="predicted"/>
<evidence type="ECO:0000313" key="2">
    <source>
        <dbReference type="Proteomes" id="UP000789702"/>
    </source>
</evidence>
<dbReference type="EMBL" id="CAJVPU010001173">
    <property type="protein sequence ID" value="CAG8473377.1"/>
    <property type="molecule type" value="Genomic_DNA"/>
</dbReference>
<organism evidence="1 2">
    <name type="scientific">Dentiscutata heterogama</name>
    <dbReference type="NCBI Taxonomy" id="1316150"/>
    <lineage>
        <taxon>Eukaryota</taxon>
        <taxon>Fungi</taxon>
        <taxon>Fungi incertae sedis</taxon>
        <taxon>Mucoromycota</taxon>
        <taxon>Glomeromycotina</taxon>
        <taxon>Glomeromycetes</taxon>
        <taxon>Diversisporales</taxon>
        <taxon>Gigasporaceae</taxon>
        <taxon>Dentiscutata</taxon>
    </lineage>
</organism>
<evidence type="ECO:0000313" key="1">
    <source>
        <dbReference type="EMBL" id="CAG8473377.1"/>
    </source>
</evidence>
<keyword evidence="2" id="KW-1185">Reference proteome</keyword>
<reference evidence="1" key="1">
    <citation type="submission" date="2021-06" db="EMBL/GenBank/DDBJ databases">
        <authorList>
            <person name="Kallberg Y."/>
            <person name="Tangrot J."/>
            <person name="Rosling A."/>
        </authorList>
    </citation>
    <scope>NUCLEOTIDE SEQUENCE</scope>
    <source>
        <strain evidence="1">IL203A</strain>
    </source>
</reference>
<dbReference type="Proteomes" id="UP000789702">
    <property type="component" value="Unassembled WGS sequence"/>
</dbReference>
<comment type="caution">
    <text evidence="1">The sequence shown here is derived from an EMBL/GenBank/DDBJ whole genome shotgun (WGS) entry which is preliminary data.</text>
</comment>
<name>A0ACA9KHA2_9GLOM</name>
<protein>
    <submittedName>
        <fullName evidence="1">17467_t:CDS:1</fullName>
    </submittedName>
</protein>